<reference evidence="2 3" key="1">
    <citation type="submission" date="2015-08" db="EMBL/GenBank/DDBJ databases">
        <title>Genome sequencing of Penicillium nordicum.</title>
        <authorList>
            <person name="Nguyen H.D."/>
            <person name="Seifert K.A."/>
        </authorList>
    </citation>
    <scope>NUCLEOTIDE SEQUENCE [LARGE SCALE GENOMIC DNA]</scope>
    <source>
        <strain evidence="2 3">DAOMC 185683</strain>
    </source>
</reference>
<gene>
    <name evidence="2" type="ORF">ACN38_g12791</name>
</gene>
<protein>
    <recommendedName>
        <fullName evidence="1">Reverse transcriptase Ty1/copia-type domain-containing protein</fullName>
    </recommendedName>
</protein>
<feature type="domain" description="Reverse transcriptase Ty1/copia-type" evidence="1">
    <location>
        <begin position="24"/>
        <end position="131"/>
    </location>
</feature>
<proteinExistence type="predicted"/>
<sequence length="139" mass="16128">MNSRFSDRWQAAMEDQFDDVHTKRTFDIVRKPLGVVPLPSQWVFDLKATKDNLVYGFKARWVVCGNFQQKKEDSVFYAPVVQNVLVKIIFILIAQRGYKWRQFDAVAAYLNASRKDQETVYVIQPIGFEYSEPNIGSKG</sequence>
<evidence type="ECO:0000313" key="3">
    <source>
        <dbReference type="Proteomes" id="UP000037696"/>
    </source>
</evidence>
<dbReference type="STRING" id="229535.A0A0M9W9J5"/>
<dbReference type="Pfam" id="PF07727">
    <property type="entry name" value="RVT_2"/>
    <property type="match status" value="1"/>
</dbReference>
<comment type="caution">
    <text evidence="2">The sequence shown here is derived from an EMBL/GenBank/DDBJ whole genome shotgun (WGS) entry which is preliminary data.</text>
</comment>
<name>A0A0M9W9J5_9EURO</name>
<dbReference type="Proteomes" id="UP000037696">
    <property type="component" value="Unassembled WGS sequence"/>
</dbReference>
<dbReference type="OrthoDB" id="3799035at2759"/>
<dbReference type="InterPro" id="IPR013103">
    <property type="entry name" value="RVT_2"/>
</dbReference>
<dbReference type="AlphaFoldDB" id="A0A0M9W9J5"/>
<keyword evidence="3" id="KW-1185">Reference proteome</keyword>
<accession>A0A0M9W9J5</accession>
<evidence type="ECO:0000259" key="1">
    <source>
        <dbReference type="Pfam" id="PF07727"/>
    </source>
</evidence>
<dbReference type="EMBL" id="LHQQ01000451">
    <property type="protein sequence ID" value="KOS36463.1"/>
    <property type="molecule type" value="Genomic_DNA"/>
</dbReference>
<organism evidence="2 3">
    <name type="scientific">Penicillium nordicum</name>
    <dbReference type="NCBI Taxonomy" id="229535"/>
    <lineage>
        <taxon>Eukaryota</taxon>
        <taxon>Fungi</taxon>
        <taxon>Dikarya</taxon>
        <taxon>Ascomycota</taxon>
        <taxon>Pezizomycotina</taxon>
        <taxon>Eurotiomycetes</taxon>
        <taxon>Eurotiomycetidae</taxon>
        <taxon>Eurotiales</taxon>
        <taxon>Aspergillaceae</taxon>
        <taxon>Penicillium</taxon>
    </lineage>
</organism>
<evidence type="ECO:0000313" key="2">
    <source>
        <dbReference type="EMBL" id="KOS36463.1"/>
    </source>
</evidence>